<dbReference type="Gene3D" id="3.20.20.30">
    <property type="entry name" value="Luciferase-like domain"/>
    <property type="match status" value="1"/>
</dbReference>
<name>A0ABM9LT83_9MYCO</name>
<accession>A0ABM9LT83</accession>
<dbReference type="InterPro" id="IPR036661">
    <property type="entry name" value="Luciferase-like_sf"/>
</dbReference>
<evidence type="ECO:0000313" key="3">
    <source>
        <dbReference type="EMBL" id="CAJ1504328.1"/>
    </source>
</evidence>
<gene>
    <name evidence="3" type="ORF">MU0053_002658</name>
</gene>
<keyword evidence="3" id="KW-0560">Oxidoreductase</keyword>
<evidence type="ECO:0000313" key="4">
    <source>
        <dbReference type="Proteomes" id="UP001190465"/>
    </source>
</evidence>
<evidence type="ECO:0000256" key="1">
    <source>
        <dbReference type="ARBA" id="ARBA00007789"/>
    </source>
</evidence>
<dbReference type="Proteomes" id="UP001190465">
    <property type="component" value="Chromosome"/>
</dbReference>
<feature type="domain" description="Luciferase-like" evidence="2">
    <location>
        <begin position="9"/>
        <end position="294"/>
    </location>
</feature>
<organism evidence="3 4">
    <name type="scientific">[Mycobacterium] burgundiense</name>
    <dbReference type="NCBI Taxonomy" id="3064286"/>
    <lineage>
        <taxon>Bacteria</taxon>
        <taxon>Bacillati</taxon>
        <taxon>Actinomycetota</taxon>
        <taxon>Actinomycetes</taxon>
        <taxon>Mycobacteriales</taxon>
        <taxon>Mycobacteriaceae</taxon>
        <taxon>Mycolicibacterium</taxon>
    </lineage>
</organism>
<dbReference type="Pfam" id="PF00296">
    <property type="entry name" value="Bac_luciferase"/>
    <property type="match status" value="1"/>
</dbReference>
<dbReference type="RefSeq" id="WP_308482833.1">
    <property type="nucleotide sequence ID" value="NZ_OY726397.1"/>
</dbReference>
<comment type="similarity">
    <text evidence="1">To bacterial alkanal monooxygenase alpha and beta chains.</text>
</comment>
<sequence length="323" mass="34806">MALSLLDRSRTRDGAPDAATLRQTLDRAERAEAVGYHRFWVAEHHAVPGVACGAPAVLIQAIAGRTNRIRVGSGGVMLPNHQPIVVAEQFAMLEALHPGRIDLGVGRSLGFTAPIRAALRTEHADVDEFAADVAELRGYLRGETAVTIRPQVWPPPPIFVLGTGHGLQLAARLGLPVVAGGPLLWRGTEPFQRYRADFQPATDDAEPYLAVSLDILVADTETEAAELLLPEAWAMAVSRETGSFPPLSSVEAIRRQPMSERRRRVVVEARRTAIVGTEDQVAESVEELIDTTGADEVISSASTFDTAALYDSDARLARLFGLG</sequence>
<dbReference type="EMBL" id="OY726397">
    <property type="protein sequence ID" value="CAJ1504328.1"/>
    <property type="molecule type" value="Genomic_DNA"/>
</dbReference>
<protein>
    <submittedName>
        <fullName evidence="3">MsnO8 family LLM class oxidoreductase</fullName>
        <ecNumber evidence="3">1.-.-.-</ecNumber>
    </submittedName>
</protein>
<reference evidence="3 4" key="1">
    <citation type="submission" date="2023-08" db="EMBL/GenBank/DDBJ databases">
        <authorList>
            <person name="Folkvardsen B D."/>
            <person name="Norman A."/>
        </authorList>
    </citation>
    <scope>NUCLEOTIDE SEQUENCE [LARGE SCALE GENOMIC DNA]</scope>
    <source>
        <strain evidence="3 4">Mu0053</strain>
    </source>
</reference>
<dbReference type="InterPro" id="IPR050766">
    <property type="entry name" value="Bact_Lucif_Oxidored"/>
</dbReference>
<dbReference type="PANTHER" id="PTHR30137:SF6">
    <property type="entry name" value="LUCIFERASE-LIKE MONOOXYGENASE"/>
    <property type="match status" value="1"/>
</dbReference>
<dbReference type="NCBIfam" id="TIGR03558">
    <property type="entry name" value="oxido_grp_1"/>
    <property type="match status" value="1"/>
</dbReference>
<dbReference type="SUPFAM" id="SSF51679">
    <property type="entry name" value="Bacterial luciferase-like"/>
    <property type="match status" value="1"/>
</dbReference>
<keyword evidence="4" id="KW-1185">Reference proteome</keyword>
<evidence type="ECO:0000259" key="2">
    <source>
        <dbReference type="Pfam" id="PF00296"/>
    </source>
</evidence>
<dbReference type="GO" id="GO:0016491">
    <property type="term" value="F:oxidoreductase activity"/>
    <property type="evidence" value="ECO:0007669"/>
    <property type="project" value="UniProtKB-KW"/>
</dbReference>
<dbReference type="InterPro" id="IPR011251">
    <property type="entry name" value="Luciferase-like_dom"/>
</dbReference>
<proteinExistence type="predicted"/>
<dbReference type="InterPro" id="IPR019949">
    <property type="entry name" value="CmoO-like"/>
</dbReference>
<dbReference type="EC" id="1.-.-.-" evidence="3"/>
<dbReference type="PANTHER" id="PTHR30137">
    <property type="entry name" value="LUCIFERASE-LIKE MONOOXYGENASE"/>
    <property type="match status" value="1"/>
</dbReference>